<gene>
    <name evidence="3" type="ORF">GCM10017781_01000</name>
    <name evidence="4" type="ORF">HNQ07_000940</name>
</gene>
<dbReference type="EC" id="3.6.1.27" evidence="4"/>
<keyword evidence="4" id="KW-0378">Hydrolase</keyword>
<feature type="transmembrane region" description="Helical" evidence="1">
    <location>
        <begin position="123"/>
        <end position="140"/>
    </location>
</feature>
<evidence type="ECO:0000313" key="3">
    <source>
        <dbReference type="EMBL" id="GHF28834.1"/>
    </source>
</evidence>
<proteinExistence type="predicted"/>
<evidence type="ECO:0000256" key="1">
    <source>
        <dbReference type="SAM" id="Phobius"/>
    </source>
</evidence>
<keyword evidence="1" id="KW-1133">Transmembrane helix</keyword>
<dbReference type="InterPro" id="IPR000326">
    <property type="entry name" value="PAP2/HPO"/>
</dbReference>
<organism evidence="4 5">
    <name type="scientific">Deinococcus metalli</name>
    <dbReference type="NCBI Taxonomy" id="1141878"/>
    <lineage>
        <taxon>Bacteria</taxon>
        <taxon>Thermotogati</taxon>
        <taxon>Deinococcota</taxon>
        <taxon>Deinococci</taxon>
        <taxon>Deinococcales</taxon>
        <taxon>Deinococcaceae</taxon>
        <taxon>Deinococcus</taxon>
    </lineage>
</organism>
<keyword evidence="1" id="KW-0472">Membrane</keyword>
<dbReference type="Proteomes" id="UP000539473">
    <property type="component" value="Unassembled WGS sequence"/>
</dbReference>
<dbReference type="RefSeq" id="WP_184109696.1">
    <property type="nucleotide sequence ID" value="NZ_BNAJ01000001.1"/>
</dbReference>
<reference evidence="6" key="2">
    <citation type="journal article" date="2019" name="Int. J. Syst. Evol. Microbiol.">
        <title>The Global Catalogue of Microorganisms (GCM) 10K type strain sequencing project: providing services to taxonomists for standard genome sequencing and annotation.</title>
        <authorList>
            <consortium name="The Broad Institute Genomics Platform"/>
            <consortium name="The Broad Institute Genome Sequencing Center for Infectious Disease"/>
            <person name="Wu L."/>
            <person name="Ma J."/>
        </authorList>
    </citation>
    <scope>NUCLEOTIDE SEQUENCE [LARGE SCALE GENOMIC DNA]</scope>
    <source>
        <strain evidence="6">CGMCC 1.18437</strain>
    </source>
</reference>
<evidence type="ECO:0000313" key="6">
    <source>
        <dbReference type="Proteomes" id="UP000619376"/>
    </source>
</evidence>
<protein>
    <submittedName>
        <fullName evidence="4">Undecaprenyl-diphosphatase</fullName>
        <ecNumber evidence="4">3.6.1.27</ecNumber>
    </submittedName>
</protein>
<comment type="caution">
    <text evidence="4">The sequence shown here is derived from an EMBL/GenBank/DDBJ whole genome shotgun (WGS) entry which is preliminary data.</text>
</comment>
<evidence type="ECO:0000313" key="4">
    <source>
        <dbReference type="EMBL" id="MBB5375496.1"/>
    </source>
</evidence>
<feature type="transmembrane region" description="Helical" evidence="1">
    <location>
        <begin position="146"/>
        <end position="165"/>
    </location>
</feature>
<dbReference type="AlphaFoldDB" id="A0A7W8KEF0"/>
<dbReference type="EMBL" id="JACHFK010000001">
    <property type="protein sequence ID" value="MBB5375496.1"/>
    <property type="molecule type" value="Genomic_DNA"/>
</dbReference>
<dbReference type="EMBL" id="BNAJ01000001">
    <property type="protein sequence ID" value="GHF28834.1"/>
    <property type="molecule type" value="Genomic_DNA"/>
</dbReference>
<dbReference type="Gene3D" id="1.20.144.10">
    <property type="entry name" value="Phosphatidic acid phosphatase type 2/haloperoxidase"/>
    <property type="match status" value="1"/>
</dbReference>
<evidence type="ECO:0000259" key="2">
    <source>
        <dbReference type="SMART" id="SM00014"/>
    </source>
</evidence>
<feature type="domain" description="Phosphatidic acid phosphatase type 2/haloperoxidase" evidence="2">
    <location>
        <begin position="55"/>
        <end position="161"/>
    </location>
</feature>
<dbReference type="SMART" id="SM00014">
    <property type="entry name" value="acidPPc"/>
    <property type="match status" value="1"/>
</dbReference>
<sequence length="185" mass="19027">MSDSLQLALHAAATSNAALRGVAVACGTLLLFVQAAGFVAVALTHLQRVDWRVAARIVVSGAVAVLLTQVLLHTVHDPRPYLVEGYAPLAHVSADNGFPSDHTLVAALLAGWAAWLSRRSLPAFVAGVVVIALGRLAIGAHHTLDVLGSMGIAAVSLGVAAALPYPPAWTGRRVLPGRPAGHAAR</sequence>
<accession>A0A7W8KEF0</accession>
<dbReference type="PANTHER" id="PTHR14969:SF13">
    <property type="entry name" value="AT30094P"/>
    <property type="match status" value="1"/>
</dbReference>
<name>A0A7W8KEF0_9DEIO</name>
<feature type="transmembrane region" description="Helical" evidence="1">
    <location>
        <begin position="27"/>
        <end position="46"/>
    </location>
</feature>
<evidence type="ECO:0000313" key="5">
    <source>
        <dbReference type="Proteomes" id="UP000539473"/>
    </source>
</evidence>
<reference evidence="3" key="1">
    <citation type="journal article" date="2014" name="Int. J. Syst. Evol. Microbiol.">
        <title>Complete genome of a new Firmicutes species belonging to the dominant human colonic microbiota ('Ruminococcus bicirculans') reveals two chromosomes and a selective capacity to utilize plant glucans.</title>
        <authorList>
            <consortium name="NISC Comparative Sequencing Program"/>
            <person name="Wegmann U."/>
            <person name="Louis P."/>
            <person name="Goesmann A."/>
            <person name="Henrissat B."/>
            <person name="Duncan S.H."/>
            <person name="Flint H.J."/>
        </authorList>
    </citation>
    <scope>NUCLEOTIDE SEQUENCE</scope>
    <source>
        <strain evidence="3">CGMCC 1.18437</strain>
    </source>
</reference>
<dbReference type="Pfam" id="PF01569">
    <property type="entry name" value="PAP2"/>
    <property type="match status" value="1"/>
</dbReference>
<keyword evidence="1" id="KW-0812">Transmembrane</keyword>
<reference evidence="3" key="4">
    <citation type="submission" date="2024-05" db="EMBL/GenBank/DDBJ databases">
        <authorList>
            <person name="Sun Q."/>
            <person name="Zhou Y."/>
        </authorList>
    </citation>
    <scope>NUCLEOTIDE SEQUENCE</scope>
    <source>
        <strain evidence="3">CGMCC 1.18437</strain>
    </source>
</reference>
<dbReference type="SUPFAM" id="SSF48317">
    <property type="entry name" value="Acid phosphatase/Vanadium-dependent haloperoxidase"/>
    <property type="match status" value="1"/>
</dbReference>
<reference evidence="4 5" key="3">
    <citation type="submission" date="2020-08" db="EMBL/GenBank/DDBJ databases">
        <title>Genomic Encyclopedia of Type Strains, Phase IV (KMG-IV): sequencing the most valuable type-strain genomes for metagenomic binning, comparative biology and taxonomic classification.</title>
        <authorList>
            <person name="Goeker M."/>
        </authorList>
    </citation>
    <scope>NUCLEOTIDE SEQUENCE [LARGE SCALE GENOMIC DNA]</scope>
    <source>
        <strain evidence="4 5">DSM 27521</strain>
    </source>
</reference>
<dbReference type="PANTHER" id="PTHR14969">
    <property type="entry name" value="SPHINGOSINE-1-PHOSPHATE PHOSPHOHYDROLASE"/>
    <property type="match status" value="1"/>
</dbReference>
<keyword evidence="6" id="KW-1185">Reference proteome</keyword>
<feature type="transmembrane region" description="Helical" evidence="1">
    <location>
        <begin position="53"/>
        <end position="72"/>
    </location>
</feature>
<dbReference type="GO" id="GO:0042392">
    <property type="term" value="F:sphingosine-1-phosphate phosphatase activity"/>
    <property type="evidence" value="ECO:0007669"/>
    <property type="project" value="TreeGrafter"/>
</dbReference>
<dbReference type="Proteomes" id="UP000619376">
    <property type="component" value="Unassembled WGS sequence"/>
</dbReference>
<dbReference type="InterPro" id="IPR036938">
    <property type="entry name" value="PAP2/HPO_sf"/>
</dbReference>
<dbReference type="GO" id="GO:0050380">
    <property type="term" value="F:undecaprenyl-diphosphatase activity"/>
    <property type="evidence" value="ECO:0007669"/>
    <property type="project" value="UniProtKB-EC"/>
</dbReference>